<evidence type="ECO:0000256" key="1">
    <source>
        <dbReference type="SAM" id="Phobius"/>
    </source>
</evidence>
<keyword evidence="1" id="KW-0812">Transmembrane</keyword>
<dbReference type="eggNOG" id="COG2259">
    <property type="taxonomic scope" value="Bacteria"/>
</dbReference>
<feature type="transmembrane region" description="Helical" evidence="1">
    <location>
        <begin position="48"/>
        <end position="67"/>
    </location>
</feature>
<reference evidence="2 3" key="1">
    <citation type="journal article" date="2011" name="BMC Genomics">
        <title>Comparative genomics reveals diversity among xanthomonads infecting tomato and pepper.</title>
        <authorList>
            <person name="Potnis N."/>
            <person name="Krasileva K."/>
            <person name="Chow V."/>
            <person name="Almeida N.F."/>
            <person name="Patil P.B."/>
            <person name="Ryan R.P."/>
            <person name="Sharlach M."/>
            <person name="Behlau F."/>
            <person name="Dow J.M."/>
            <person name="Momol M.T."/>
            <person name="White F.F."/>
            <person name="Preston J.F."/>
            <person name="Vinatzer B.A."/>
            <person name="Koebnik R."/>
            <person name="Setubal J.C."/>
            <person name="Norman D.J."/>
            <person name="Staskawicz B.J."/>
            <person name="Jones J.B."/>
        </authorList>
    </citation>
    <scope>NUCLEOTIDE SEQUENCE [LARGE SCALE GENOMIC DNA]</scope>
    <source>
        <strain evidence="2 3">ATCC 35937</strain>
    </source>
</reference>
<feature type="transmembrane region" description="Helical" evidence="1">
    <location>
        <begin position="7"/>
        <end position="28"/>
    </location>
</feature>
<keyword evidence="1" id="KW-0472">Membrane</keyword>
<comment type="caution">
    <text evidence="2">The sequence shown here is derived from an EMBL/GenBank/DDBJ whole genome shotgun (WGS) entry which is preliminary data.</text>
</comment>
<protein>
    <submittedName>
        <fullName evidence="2">Uncharacterized protein</fullName>
    </submittedName>
</protein>
<name>F0BDF6_9XANT</name>
<keyword evidence="1" id="KW-1133">Transmembrane helix</keyword>
<evidence type="ECO:0000313" key="2">
    <source>
        <dbReference type="EMBL" id="EGD09610.1"/>
    </source>
</evidence>
<proteinExistence type="predicted"/>
<accession>F0BDF6</accession>
<dbReference type="AlphaFoldDB" id="F0BDF6"/>
<evidence type="ECO:0000313" key="3">
    <source>
        <dbReference type="Proteomes" id="UP000003299"/>
    </source>
</evidence>
<organism evidence="2 3">
    <name type="scientific">Xanthomonas vesicatoria ATCC 35937</name>
    <dbReference type="NCBI Taxonomy" id="925775"/>
    <lineage>
        <taxon>Bacteria</taxon>
        <taxon>Pseudomonadati</taxon>
        <taxon>Pseudomonadota</taxon>
        <taxon>Gammaproteobacteria</taxon>
        <taxon>Lysobacterales</taxon>
        <taxon>Lysobacteraceae</taxon>
        <taxon>Xanthomonas</taxon>
    </lineage>
</organism>
<sequence length="71" mass="7006">MALELGLGLPLLVGLYACWVALLGVPLLPGTVVSVHGANGLGVSNPGGGWGSPALWAVLLVVGAVALKPPR</sequence>
<gene>
    <name evidence="2" type="ORF">XVE_2172</name>
</gene>
<dbReference type="EMBL" id="AEQV01000064">
    <property type="protein sequence ID" value="EGD09610.1"/>
    <property type="molecule type" value="Genomic_DNA"/>
</dbReference>
<dbReference type="Proteomes" id="UP000003299">
    <property type="component" value="Unassembled WGS sequence"/>
</dbReference>